<dbReference type="EMBL" id="BMAW01111740">
    <property type="protein sequence ID" value="GFT49415.1"/>
    <property type="molecule type" value="Genomic_DNA"/>
</dbReference>
<dbReference type="InterPro" id="IPR043128">
    <property type="entry name" value="Rev_trsase/Diguanyl_cyclase"/>
</dbReference>
<gene>
    <name evidence="1" type="ORF">NPIL_344291</name>
</gene>
<dbReference type="SUPFAM" id="SSF56672">
    <property type="entry name" value="DNA/RNA polymerases"/>
    <property type="match status" value="1"/>
</dbReference>
<dbReference type="Gene3D" id="3.30.70.270">
    <property type="match status" value="1"/>
</dbReference>
<dbReference type="AlphaFoldDB" id="A0A8X6TV30"/>
<proteinExistence type="predicted"/>
<comment type="caution">
    <text evidence="1">The sequence shown here is derived from an EMBL/GenBank/DDBJ whole genome shotgun (WGS) entry which is preliminary data.</text>
</comment>
<evidence type="ECO:0000313" key="2">
    <source>
        <dbReference type="Proteomes" id="UP000887013"/>
    </source>
</evidence>
<accession>A0A8X6TV30</accession>
<name>A0A8X6TV30_NEPPI</name>
<keyword evidence="2" id="KW-1185">Reference proteome</keyword>
<protein>
    <submittedName>
        <fullName evidence="1">Uncharacterized protein</fullName>
    </submittedName>
</protein>
<reference evidence="1" key="1">
    <citation type="submission" date="2020-08" db="EMBL/GenBank/DDBJ databases">
        <title>Multicomponent nature underlies the extraordinary mechanical properties of spider dragline silk.</title>
        <authorList>
            <person name="Kono N."/>
            <person name="Nakamura H."/>
            <person name="Mori M."/>
            <person name="Yoshida Y."/>
            <person name="Ohtoshi R."/>
            <person name="Malay A.D."/>
            <person name="Moran D.A.P."/>
            <person name="Tomita M."/>
            <person name="Numata K."/>
            <person name="Arakawa K."/>
        </authorList>
    </citation>
    <scope>NUCLEOTIDE SEQUENCE</scope>
</reference>
<evidence type="ECO:0000313" key="1">
    <source>
        <dbReference type="EMBL" id="GFT49415.1"/>
    </source>
</evidence>
<dbReference type="Proteomes" id="UP000887013">
    <property type="component" value="Unassembled WGS sequence"/>
</dbReference>
<dbReference type="GO" id="GO:0071897">
    <property type="term" value="P:DNA biosynthetic process"/>
    <property type="evidence" value="ECO:0007669"/>
    <property type="project" value="UniProtKB-ARBA"/>
</dbReference>
<organism evidence="1 2">
    <name type="scientific">Nephila pilipes</name>
    <name type="common">Giant wood spider</name>
    <name type="synonym">Nephila maculata</name>
    <dbReference type="NCBI Taxonomy" id="299642"/>
    <lineage>
        <taxon>Eukaryota</taxon>
        <taxon>Metazoa</taxon>
        <taxon>Ecdysozoa</taxon>
        <taxon>Arthropoda</taxon>
        <taxon>Chelicerata</taxon>
        <taxon>Arachnida</taxon>
        <taxon>Araneae</taxon>
        <taxon>Araneomorphae</taxon>
        <taxon>Entelegynae</taxon>
        <taxon>Araneoidea</taxon>
        <taxon>Nephilidae</taxon>
        <taxon>Nephila</taxon>
    </lineage>
</organism>
<dbReference type="InterPro" id="IPR043502">
    <property type="entry name" value="DNA/RNA_pol_sf"/>
</dbReference>
<sequence length="107" mass="12535">MQSFWSLPGYYRKFIANNSETAKSLSDLRIEAELGVFGLKQVESFKKLEKTLWTIPMVRFFKHSTPLELHTLVKGEERRLIQFTNQLMHAILLSVIFHNDTLLKLKP</sequence>